<keyword evidence="3" id="KW-1185">Reference proteome</keyword>
<dbReference type="SMART" id="SM00460">
    <property type="entry name" value="TGc"/>
    <property type="match status" value="1"/>
</dbReference>
<dbReference type="RefSeq" id="WP_382165670.1">
    <property type="nucleotide sequence ID" value="NZ_JBHTBR010000002.1"/>
</dbReference>
<dbReference type="Pfam" id="PF08379">
    <property type="entry name" value="Bact_transglu_N"/>
    <property type="match status" value="1"/>
</dbReference>
<dbReference type="Gene3D" id="3.10.620.30">
    <property type="match status" value="1"/>
</dbReference>
<dbReference type="Pfam" id="PF01841">
    <property type="entry name" value="Transglut_core"/>
    <property type="match status" value="1"/>
</dbReference>
<dbReference type="SUPFAM" id="SSF54001">
    <property type="entry name" value="Cysteine proteinases"/>
    <property type="match status" value="1"/>
</dbReference>
<dbReference type="EMBL" id="JBHTBR010000002">
    <property type="protein sequence ID" value="MFC7290628.1"/>
    <property type="molecule type" value="Genomic_DNA"/>
</dbReference>
<reference evidence="3" key="1">
    <citation type="journal article" date="2019" name="Int. J. Syst. Evol. Microbiol.">
        <title>The Global Catalogue of Microorganisms (GCM) 10K type strain sequencing project: providing services to taxonomists for standard genome sequencing and annotation.</title>
        <authorList>
            <consortium name="The Broad Institute Genomics Platform"/>
            <consortium name="The Broad Institute Genome Sequencing Center for Infectious Disease"/>
            <person name="Wu L."/>
            <person name="Ma J."/>
        </authorList>
    </citation>
    <scope>NUCLEOTIDE SEQUENCE [LARGE SCALE GENOMIC DNA]</scope>
    <source>
        <strain evidence="3">CCUG 51308</strain>
    </source>
</reference>
<dbReference type="InterPro" id="IPR013589">
    <property type="entry name" value="Bac_transglu_N"/>
</dbReference>
<evidence type="ECO:0000259" key="1">
    <source>
        <dbReference type="SMART" id="SM00460"/>
    </source>
</evidence>
<protein>
    <submittedName>
        <fullName evidence="2">Transglutaminase domain-containing protein</fullName>
    </submittedName>
</protein>
<comment type="caution">
    <text evidence="2">The sequence shown here is derived from an EMBL/GenBank/DDBJ whole genome shotgun (WGS) entry which is preliminary data.</text>
</comment>
<organism evidence="2 3">
    <name type="scientific">Hirschia litorea</name>
    <dbReference type="NCBI Taxonomy" id="1199156"/>
    <lineage>
        <taxon>Bacteria</taxon>
        <taxon>Pseudomonadati</taxon>
        <taxon>Pseudomonadota</taxon>
        <taxon>Alphaproteobacteria</taxon>
        <taxon>Hyphomonadales</taxon>
        <taxon>Hyphomonadaceae</taxon>
        <taxon>Hirschia</taxon>
    </lineage>
</organism>
<dbReference type="PANTHER" id="PTHR33490">
    <property type="entry name" value="BLR5614 PROTEIN-RELATED"/>
    <property type="match status" value="1"/>
</dbReference>
<sequence length="294" mass="33142">MQYEIAMTITYNYDHPAVGGRHVLHLTPRQIDQIQEVEQSIVKVSPQPDEWEKHSDFFENTQIDIAFNQPHKTISFNVVSKITRFPIEPPTDTSPPLTDMKAEIKNIRTLGADSPHHFIGPSPRIKATHAVQDYASQLTANSQSTFEAVKTINHALYKDLKFDPSATNVDTPYELAFKNRHGVCQDFSHIMIACLRSLNIPAAYVSGYLRTNPPEGQDRLEGADAMHAWVRVWLGSRMGWLEFDPTNNLIVSEDHIVIGYGRDYSEISPIKGVLRSEGSQFSTQSVDVRPVSVK</sequence>
<evidence type="ECO:0000313" key="2">
    <source>
        <dbReference type="EMBL" id="MFC7290628.1"/>
    </source>
</evidence>
<proteinExistence type="predicted"/>
<gene>
    <name evidence="2" type="ORF">ACFQS8_03280</name>
</gene>
<dbReference type="InterPro" id="IPR038765">
    <property type="entry name" value="Papain-like_cys_pep_sf"/>
</dbReference>
<evidence type="ECO:0000313" key="3">
    <source>
        <dbReference type="Proteomes" id="UP001596492"/>
    </source>
</evidence>
<name>A0ABW2IHU3_9PROT</name>
<dbReference type="PANTHER" id="PTHR33490:SF7">
    <property type="entry name" value="BLR2979 PROTEIN"/>
    <property type="match status" value="1"/>
</dbReference>
<feature type="domain" description="Transglutaminase-like" evidence="1">
    <location>
        <begin position="176"/>
        <end position="247"/>
    </location>
</feature>
<accession>A0ABW2IHU3</accession>
<dbReference type="InterPro" id="IPR002931">
    <property type="entry name" value="Transglutaminase-like"/>
</dbReference>
<dbReference type="Proteomes" id="UP001596492">
    <property type="component" value="Unassembled WGS sequence"/>
</dbReference>